<protein>
    <submittedName>
        <fullName evidence="2">Uncharacterized protein</fullName>
    </submittedName>
</protein>
<accession>A0A224Z1N0</accession>
<evidence type="ECO:0000256" key="1">
    <source>
        <dbReference type="SAM" id="MobiDB-lite"/>
    </source>
</evidence>
<dbReference type="AlphaFoldDB" id="A0A224Z1N0"/>
<feature type="compositionally biased region" description="Low complexity" evidence="1">
    <location>
        <begin position="85"/>
        <end position="101"/>
    </location>
</feature>
<organism evidence="2">
    <name type="scientific">Rhipicephalus zambeziensis</name>
    <dbReference type="NCBI Taxonomy" id="60191"/>
    <lineage>
        <taxon>Eukaryota</taxon>
        <taxon>Metazoa</taxon>
        <taxon>Ecdysozoa</taxon>
        <taxon>Arthropoda</taxon>
        <taxon>Chelicerata</taxon>
        <taxon>Arachnida</taxon>
        <taxon>Acari</taxon>
        <taxon>Parasitiformes</taxon>
        <taxon>Ixodida</taxon>
        <taxon>Ixodoidea</taxon>
        <taxon>Ixodidae</taxon>
        <taxon>Rhipicephalinae</taxon>
        <taxon>Rhipicephalus</taxon>
        <taxon>Rhipicephalus</taxon>
    </lineage>
</organism>
<reference evidence="2" key="1">
    <citation type="journal article" date="2017" name="Parasit. Vectors">
        <title>Sialotranscriptomics of Rhipicephalus zambeziensis reveals intricate expression profiles of secretory proteins and suggests tight temporal transcriptional regulation during blood-feeding.</title>
        <authorList>
            <person name="de Castro M.H."/>
            <person name="de Klerk D."/>
            <person name="Pienaar R."/>
            <person name="Rees D.J.G."/>
            <person name="Mans B.J."/>
        </authorList>
    </citation>
    <scope>NUCLEOTIDE SEQUENCE</scope>
    <source>
        <tissue evidence="2">Salivary glands</tissue>
    </source>
</reference>
<evidence type="ECO:0000313" key="2">
    <source>
        <dbReference type="EMBL" id="MAA20002.1"/>
    </source>
</evidence>
<proteinExistence type="predicted"/>
<feature type="region of interest" description="Disordered" evidence="1">
    <location>
        <begin position="1"/>
        <end position="481"/>
    </location>
</feature>
<feature type="compositionally biased region" description="Polar residues" evidence="1">
    <location>
        <begin position="220"/>
        <end position="233"/>
    </location>
</feature>
<feature type="compositionally biased region" description="Low complexity" evidence="1">
    <location>
        <begin position="134"/>
        <end position="174"/>
    </location>
</feature>
<feature type="compositionally biased region" description="Low complexity" evidence="1">
    <location>
        <begin position="439"/>
        <end position="448"/>
    </location>
</feature>
<name>A0A224Z1N0_9ACAR</name>
<feature type="compositionally biased region" description="Polar residues" evidence="1">
    <location>
        <begin position="18"/>
        <end position="45"/>
    </location>
</feature>
<sequence length="646" mass="66694">MAKRKTNATKKQGGASEPTDSVQRQTTRRSSPGKASTLSPGSLQRSRPIVVLEKSAVPPGPAAAMNKGDDATGSPGHSQVKKRAPGTTAGKRGRAAANAPAEKTSESPSRSKPAVEDVTTAEPPVKTAKRGRAARGPTAKRAAAASASGSGQKTSESPSRSASTKTSSSRSKTAGVDSPAVATEKQPAKTGKRGRAPTRQVDEQPAAQSQHVEVDLAKTAGSNAGSPVRSPSTPVKRAGALASKSAGTSTRKQLPKRGRASTGKAALQQQVRHDSPAGPSKAGGKGSESQSPPQPKRKSLGHPKQPVVTANAGRHVDAPDGTAENSPKLTKGTKRGHASAAIDATASESQRTEEQGPPAKRAMASASADGKKTGTTALGAKRAGRPAKQPNSAAMPSPATVKTAGAVDGNSGRRAKKQPVKAQTTAPKSPGKQNKKLPSSSQIMASSSGAGKQKTASKGRQQPKPKRGKRKGADDLSDISDSSYVVPRGLLQRAKRREPFYYDYIVPWVESQLASEFDSSDDEDVSCASIDSIIPPAGMLQPYRRKNRLIGAGGSRCGSSSEDDTSLSPGEDLLSRCEAKFGLDTLPHSTTTTAEAISMLVNFASSRQLRFGALSELVTIVNKLFAPAKDVLPAGKALARALSEMP</sequence>
<feature type="compositionally biased region" description="Basic residues" evidence="1">
    <location>
        <begin position="455"/>
        <end position="470"/>
    </location>
</feature>
<dbReference type="EMBL" id="GFPF01008856">
    <property type="protein sequence ID" value="MAA20002.1"/>
    <property type="molecule type" value="Transcribed_RNA"/>
</dbReference>